<evidence type="ECO:0000313" key="3">
    <source>
        <dbReference type="Proteomes" id="UP000316095"/>
    </source>
</evidence>
<dbReference type="EMBL" id="SJPG01000001">
    <property type="protein sequence ID" value="TWT62295.1"/>
    <property type="molecule type" value="Genomic_DNA"/>
</dbReference>
<dbReference type="RefSeq" id="WP_165441782.1">
    <property type="nucleotide sequence ID" value="NZ_SJPG01000001.1"/>
</dbReference>
<evidence type="ECO:0000256" key="1">
    <source>
        <dbReference type="SAM" id="Coils"/>
    </source>
</evidence>
<feature type="coiled-coil region" evidence="1">
    <location>
        <begin position="26"/>
        <end position="53"/>
    </location>
</feature>
<dbReference type="Proteomes" id="UP000316095">
    <property type="component" value="Unassembled WGS sequence"/>
</dbReference>
<accession>A0A5C5XJK8</accession>
<dbReference type="InterPro" id="IPR007236">
    <property type="entry name" value="SlyX"/>
</dbReference>
<comment type="caution">
    <text evidence="2">The sequence shown here is derived from an EMBL/GenBank/DDBJ whole genome shotgun (WGS) entry which is preliminary data.</text>
</comment>
<proteinExistence type="predicted"/>
<organism evidence="2 3">
    <name type="scientific">Rubinisphaera italica</name>
    <dbReference type="NCBI Taxonomy" id="2527969"/>
    <lineage>
        <taxon>Bacteria</taxon>
        <taxon>Pseudomonadati</taxon>
        <taxon>Planctomycetota</taxon>
        <taxon>Planctomycetia</taxon>
        <taxon>Planctomycetales</taxon>
        <taxon>Planctomycetaceae</taxon>
        <taxon>Rubinisphaera</taxon>
    </lineage>
</organism>
<dbReference type="AlphaFoldDB" id="A0A5C5XJK8"/>
<keyword evidence="3" id="KW-1185">Reference proteome</keyword>
<gene>
    <name evidence="2" type="primary">slyX</name>
    <name evidence="2" type="ORF">Pan54_30360</name>
</gene>
<name>A0A5C5XJK8_9PLAN</name>
<reference evidence="2 3" key="1">
    <citation type="submission" date="2019-02" db="EMBL/GenBank/DDBJ databases">
        <title>Deep-cultivation of Planctomycetes and their phenomic and genomic characterization uncovers novel biology.</title>
        <authorList>
            <person name="Wiegand S."/>
            <person name="Jogler M."/>
            <person name="Boedeker C."/>
            <person name="Pinto D."/>
            <person name="Vollmers J."/>
            <person name="Rivas-Marin E."/>
            <person name="Kohn T."/>
            <person name="Peeters S.H."/>
            <person name="Heuer A."/>
            <person name="Rast P."/>
            <person name="Oberbeckmann S."/>
            <person name="Bunk B."/>
            <person name="Jeske O."/>
            <person name="Meyerdierks A."/>
            <person name="Storesund J.E."/>
            <person name="Kallscheuer N."/>
            <person name="Luecker S."/>
            <person name="Lage O.M."/>
            <person name="Pohl T."/>
            <person name="Merkel B.J."/>
            <person name="Hornburger P."/>
            <person name="Mueller R.-W."/>
            <person name="Bruemmer F."/>
            <person name="Labrenz M."/>
            <person name="Spormann A.M."/>
            <person name="Op Den Camp H."/>
            <person name="Overmann J."/>
            <person name="Amann R."/>
            <person name="Jetten M.S.M."/>
            <person name="Mascher T."/>
            <person name="Medema M.H."/>
            <person name="Devos D.P."/>
            <person name="Kaster A.-K."/>
            <person name="Ovreas L."/>
            <person name="Rohde M."/>
            <person name="Galperin M.Y."/>
            <person name="Jogler C."/>
        </authorList>
    </citation>
    <scope>NUCLEOTIDE SEQUENCE [LARGE SCALE GENOMIC DNA]</scope>
    <source>
        <strain evidence="2 3">Pan54</strain>
    </source>
</reference>
<evidence type="ECO:0000313" key="2">
    <source>
        <dbReference type="EMBL" id="TWT62295.1"/>
    </source>
</evidence>
<keyword evidence="1" id="KW-0175">Coiled coil</keyword>
<sequence>MTQDQDSSLERIVSLESLVTHLQYDLEQISKVVHSQQQKIDDLQRQIDLWVEQSESDGFELPDPLQEKPPHY</sequence>
<dbReference type="Pfam" id="PF04102">
    <property type="entry name" value="SlyX"/>
    <property type="match status" value="1"/>
</dbReference>
<protein>
    <submittedName>
        <fullName evidence="2">Protein SlyX</fullName>
    </submittedName>
</protein>